<evidence type="ECO:0000313" key="1">
    <source>
        <dbReference type="EMBL" id="GMN55783.1"/>
    </source>
</evidence>
<name>A0AA88AW79_FICCA</name>
<keyword evidence="2" id="KW-1185">Reference proteome</keyword>
<proteinExistence type="predicted"/>
<dbReference type="Proteomes" id="UP001187192">
    <property type="component" value="Unassembled WGS sequence"/>
</dbReference>
<gene>
    <name evidence="1" type="ORF">TIFTF001_024903</name>
</gene>
<dbReference type="EMBL" id="BTGU01000059">
    <property type="protein sequence ID" value="GMN55783.1"/>
    <property type="molecule type" value="Genomic_DNA"/>
</dbReference>
<dbReference type="AlphaFoldDB" id="A0AA88AW79"/>
<accession>A0AA88AW79</accession>
<organism evidence="1 2">
    <name type="scientific">Ficus carica</name>
    <name type="common">Common fig</name>
    <dbReference type="NCBI Taxonomy" id="3494"/>
    <lineage>
        <taxon>Eukaryota</taxon>
        <taxon>Viridiplantae</taxon>
        <taxon>Streptophyta</taxon>
        <taxon>Embryophyta</taxon>
        <taxon>Tracheophyta</taxon>
        <taxon>Spermatophyta</taxon>
        <taxon>Magnoliopsida</taxon>
        <taxon>eudicotyledons</taxon>
        <taxon>Gunneridae</taxon>
        <taxon>Pentapetalae</taxon>
        <taxon>rosids</taxon>
        <taxon>fabids</taxon>
        <taxon>Rosales</taxon>
        <taxon>Moraceae</taxon>
        <taxon>Ficeae</taxon>
        <taxon>Ficus</taxon>
    </lineage>
</organism>
<dbReference type="Gramene" id="FCD_00018992-RA">
    <property type="protein sequence ID" value="FCD_00018992-RA:cds"/>
    <property type="gene ID" value="FCD_00018992"/>
</dbReference>
<evidence type="ECO:0000313" key="2">
    <source>
        <dbReference type="Proteomes" id="UP001187192"/>
    </source>
</evidence>
<sequence length="70" mass="7665">MVVRLETAHCVMLDPSSTGLLSFHCWEQEVFAALPVKSHTGPGTMDRTNVPPPQCPHSSYKLTLLSPAMD</sequence>
<comment type="caution">
    <text evidence="1">The sequence shown here is derived from an EMBL/GenBank/DDBJ whole genome shotgun (WGS) entry which is preliminary data.</text>
</comment>
<reference evidence="1" key="1">
    <citation type="submission" date="2023-07" db="EMBL/GenBank/DDBJ databases">
        <title>draft genome sequence of fig (Ficus carica).</title>
        <authorList>
            <person name="Takahashi T."/>
            <person name="Nishimura K."/>
        </authorList>
    </citation>
    <scope>NUCLEOTIDE SEQUENCE</scope>
</reference>
<protein>
    <submittedName>
        <fullName evidence="1">Uncharacterized protein</fullName>
    </submittedName>
</protein>